<dbReference type="InterPro" id="IPR001227">
    <property type="entry name" value="Ac_transferase_dom_sf"/>
</dbReference>
<dbReference type="Gene3D" id="3.40.366.10">
    <property type="entry name" value="Malonyl-Coenzyme A Acyl Carrier Protein, domain 2"/>
    <property type="match status" value="1"/>
</dbReference>
<feature type="region of interest" description="N-terminal hotdog fold" evidence="6">
    <location>
        <begin position="1001"/>
        <end position="1144"/>
    </location>
</feature>
<dbReference type="Proteomes" id="UP001642502">
    <property type="component" value="Unassembled WGS sequence"/>
</dbReference>
<evidence type="ECO:0000256" key="5">
    <source>
        <dbReference type="ARBA" id="ARBA00023268"/>
    </source>
</evidence>
<dbReference type="PANTHER" id="PTHR43775">
    <property type="entry name" value="FATTY ACID SYNTHASE"/>
    <property type="match status" value="1"/>
</dbReference>
<keyword evidence="12" id="KW-1185">Reference proteome</keyword>
<dbReference type="Pfam" id="PF21089">
    <property type="entry name" value="PKS_DH_N"/>
    <property type="match status" value="1"/>
</dbReference>
<dbReference type="InterPro" id="IPR042104">
    <property type="entry name" value="PKS_dehydratase_sf"/>
</dbReference>
<feature type="domain" description="Carrier" evidence="8">
    <location>
        <begin position="2260"/>
        <end position="2344"/>
    </location>
</feature>
<dbReference type="SUPFAM" id="SSF51735">
    <property type="entry name" value="NAD(P)-binding Rossmann-fold domains"/>
    <property type="match status" value="1"/>
</dbReference>
<dbReference type="InterPro" id="IPR014031">
    <property type="entry name" value="Ketoacyl_synth_C"/>
</dbReference>
<dbReference type="SMART" id="SM00826">
    <property type="entry name" value="PKS_DH"/>
    <property type="match status" value="1"/>
</dbReference>
<dbReference type="PROSITE" id="PS00012">
    <property type="entry name" value="PHOSPHOPANTETHEINE"/>
    <property type="match status" value="1"/>
</dbReference>
<feature type="active site" description="Proton donor; for dehydratase activity" evidence="6">
    <location>
        <position position="1220"/>
    </location>
</feature>
<dbReference type="PANTHER" id="PTHR43775:SF20">
    <property type="entry name" value="HYBRID PKS-NRPS SYNTHETASE APDA"/>
    <property type="match status" value="1"/>
</dbReference>
<evidence type="ECO:0000259" key="8">
    <source>
        <dbReference type="PROSITE" id="PS50075"/>
    </source>
</evidence>
<dbReference type="InterPro" id="IPR049552">
    <property type="entry name" value="PKS_DH_N"/>
</dbReference>
<keyword evidence="4" id="KW-0560">Oxidoreductase</keyword>
<comment type="caution">
    <text evidence="11">The sequence shown here is derived from an EMBL/GenBank/DDBJ whole genome shotgun (WGS) entry which is preliminary data.</text>
</comment>
<dbReference type="InterPro" id="IPR020807">
    <property type="entry name" value="PKS_DH"/>
</dbReference>
<evidence type="ECO:0000256" key="1">
    <source>
        <dbReference type="ARBA" id="ARBA00022450"/>
    </source>
</evidence>
<dbReference type="InterPro" id="IPR016035">
    <property type="entry name" value="Acyl_Trfase/lysoPLipase"/>
</dbReference>
<reference evidence="11 12" key="1">
    <citation type="submission" date="2024-01" db="EMBL/GenBank/DDBJ databases">
        <authorList>
            <person name="Allen C."/>
            <person name="Tagirdzhanova G."/>
        </authorList>
    </citation>
    <scope>NUCLEOTIDE SEQUENCE [LARGE SCALE GENOMIC DNA]</scope>
    <source>
        <strain evidence="11 12">CBS 119000</strain>
    </source>
</reference>
<keyword evidence="5" id="KW-0511">Multifunctional enzyme</keyword>
<dbReference type="PROSITE" id="PS52004">
    <property type="entry name" value="KS3_2"/>
    <property type="match status" value="1"/>
</dbReference>
<accession>A0ABP0DR77</accession>
<dbReference type="Pfam" id="PF08659">
    <property type="entry name" value="KR"/>
    <property type="match status" value="1"/>
</dbReference>
<evidence type="ECO:0000313" key="12">
    <source>
        <dbReference type="Proteomes" id="UP001642502"/>
    </source>
</evidence>
<dbReference type="SMART" id="SM00823">
    <property type="entry name" value="PKS_PP"/>
    <property type="match status" value="1"/>
</dbReference>
<feature type="region of interest" description="Disordered" evidence="7">
    <location>
        <begin position="2211"/>
        <end position="2232"/>
    </location>
</feature>
<dbReference type="InterPro" id="IPR016036">
    <property type="entry name" value="Malonyl_transacylase_ACP-bd"/>
</dbReference>
<dbReference type="InterPro" id="IPR018201">
    <property type="entry name" value="Ketoacyl_synth_AS"/>
</dbReference>
<dbReference type="PROSITE" id="PS50075">
    <property type="entry name" value="CARRIER"/>
    <property type="match status" value="1"/>
</dbReference>
<dbReference type="InterPro" id="IPR036291">
    <property type="entry name" value="NAD(P)-bd_dom_sf"/>
</dbReference>
<dbReference type="SUPFAM" id="SSF47336">
    <property type="entry name" value="ACP-like"/>
    <property type="match status" value="1"/>
</dbReference>
<evidence type="ECO:0000256" key="4">
    <source>
        <dbReference type="ARBA" id="ARBA00023002"/>
    </source>
</evidence>
<dbReference type="SUPFAM" id="SSF52151">
    <property type="entry name" value="FabD/lysophospholipase-like"/>
    <property type="match status" value="1"/>
</dbReference>
<dbReference type="SUPFAM" id="SSF53335">
    <property type="entry name" value="S-adenosyl-L-methionine-dependent methyltransferases"/>
    <property type="match status" value="1"/>
</dbReference>
<evidence type="ECO:0000256" key="7">
    <source>
        <dbReference type="SAM" id="MobiDB-lite"/>
    </source>
</evidence>
<dbReference type="SMART" id="SM00825">
    <property type="entry name" value="PKS_KS"/>
    <property type="match status" value="1"/>
</dbReference>
<dbReference type="SMART" id="SM00822">
    <property type="entry name" value="PKS_KR"/>
    <property type="match status" value="1"/>
</dbReference>
<evidence type="ECO:0000256" key="3">
    <source>
        <dbReference type="ARBA" id="ARBA00022679"/>
    </source>
</evidence>
<dbReference type="InterPro" id="IPR020806">
    <property type="entry name" value="PKS_PP-bd"/>
</dbReference>
<name>A0ABP0DR77_9PEZI</name>
<evidence type="ECO:0000259" key="9">
    <source>
        <dbReference type="PROSITE" id="PS52004"/>
    </source>
</evidence>
<dbReference type="InterPro" id="IPR029063">
    <property type="entry name" value="SAM-dependent_MTases_sf"/>
</dbReference>
<feature type="region of interest" description="C-terminal hotdog fold" evidence="6">
    <location>
        <begin position="1161"/>
        <end position="1322"/>
    </location>
</feature>
<dbReference type="InterPro" id="IPR057326">
    <property type="entry name" value="KR_dom"/>
</dbReference>
<dbReference type="InterPro" id="IPR020841">
    <property type="entry name" value="PKS_Beta-ketoAc_synthase_dom"/>
</dbReference>
<dbReference type="PROSITE" id="PS00606">
    <property type="entry name" value="KS3_1"/>
    <property type="match status" value="1"/>
</dbReference>
<keyword evidence="2" id="KW-0597">Phosphoprotein</keyword>
<dbReference type="InterPro" id="IPR014030">
    <property type="entry name" value="Ketoacyl_synth_N"/>
</dbReference>
<dbReference type="EMBL" id="CAWUON010000063">
    <property type="protein sequence ID" value="CAK7270803.1"/>
    <property type="molecule type" value="Genomic_DNA"/>
</dbReference>
<dbReference type="SMART" id="SM00827">
    <property type="entry name" value="PKS_AT"/>
    <property type="match status" value="1"/>
</dbReference>
<dbReference type="InterPro" id="IPR050091">
    <property type="entry name" value="PKS_NRPS_Biosynth_Enz"/>
</dbReference>
<evidence type="ECO:0000313" key="11">
    <source>
        <dbReference type="EMBL" id="CAK7270803.1"/>
    </source>
</evidence>
<feature type="domain" description="Ketosynthase family 3 (KS3)" evidence="9">
    <location>
        <begin position="8"/>
        <end position="460"/>
    </location>
</feature>
<dbReference type="Pfam" id="PF14765">
    <property type="entry name" value="PS-DH"/>
    <property type="match status" value="1"/>
</dbReference>
<dbReference type="Pfam" id="PF02801">
    <property type="entry name" value="Ketoacyl-synt_C"/>
    <property type="match status" value="1"/>
</dbReference>
<dbReference type="InterPro" id="IPR016039">
    <property type="entry name" value="Thiolase-like"/>
</dbReference>
<dbReference type="Gene3D" id="3.40.50.720">
    <property type="entry name" value="NAD(P)-binding Rossmann-like Domain"/>
    <property type="match status" value="1"/>
</dbReference>
<dbReference type="InterPro" id="IPR036736">
    <property type="entry name" value="ACP-like_sf"/>
</dbReference>
<gene>
    <name evidence="11" type="ORF">SEPCBS119000_004276</name>
</gene>
<dbReference type="Pfam" id="PF00109">
    <property type="entry name" value="ketoacyl-synt"/>
    <property type="match status" value="1"/>
</dbReference>
<evidence type="ECO:0000256" key="6">
    <source>
        <dbReference type="PROSITE-ProRule" id="PRU01363"/>
    </source>
</evidence>
<evidence type="ECO:0000259" key="10">
    <source>
        <dbReference type="PROSITE" id="PS52019"/>
    </source>
</evidence>
<evidence type="ECO:0000256" key="2">
    <source>
        <dbReference type="ARBA" id="ARBA00022553"/>
    </source>
</evidence>
<dbReference type="InterPro" id="IPR049551">
    <property type="entry name" value="PKS_DH_C"/>
</dbReference>
<dbReference type="Pfam" id="PF00698">
    <property type="entry name" value="Acyl_transf_1"/>
    <property type="match status" value="1"/>
</dbReference>
<dbReference type="InterPro" id="IPR006162">
    <property type="entry name" value="Ppantetheine_attach_site"/>
</dbReference>
<dbReference type="InterPro" id="IPR049900">
    <property type="entry name" value="PKS_mFAS_DH"/>
</dbReference>
<dbReference type="CDD" id="cd00833">
    <property type="entry name" value="PKS"/>
    <property type="match status" value="1"/>
</dbReference>
<keyword evidence="3" id="KW-0808">Transferase</keyword>
<sequence>MPYKPPTSEPIAVVASSCRFTGGVTSPSKLWDLLKQPFDVSRTVPPSRFNVQAFFHQDGDYHGTTNAPNAYWLDDDQDVCAFDAGFFGIAPKEAEAVDPQQRLLLETVFEAIESAGYQLPQWAGKDVAVYVGAMTADFDTVSQRDDLSTSPYYATGNARSILSNRISYFYNFHGPSITIDTACSSSLVALHQAVLGLRAGDCSAACVAGVNVMLSPEQFLVESSLNMLSPTGHCHMWDSRADGYARGEGAAVLLLKPLSRALADGDGFRIQAIIRETGVGSDGRTAGITMPSPVAQASLICATYRRAGLDISDWDDRCQYFEAHGTGTPVGDPREAEAIYTAFFGKRNFDAKPDSTCTGTAPKMLVGSVKTVIGHTEGAAGLAGLLKVMLAMKHSKVAPNLHFERLNPQVAPYCTPTAQGFLHIPTQLVDWPPVASGQPLRASVNSFGFGGTNAHAIVERYDPVIHSPHYYFHRIDRLVAASTGVKSLPQIPLVLSAKSVSSLRILAKKYLDLFQLQENVGSESDYQEVAWLTHASKTLFLHRLAVCGQSRADAISILTDLLSDTPSQPKSFGCRAQHIEGRPDDNKPQVLGVFTGQGAQWAGMSRHLFLVNQVYRQSIRFLDSVLECCPDPPEWTLEEELLKLDADGSRLGEAAIAQPVSTALQIGLVNVLHQLGVHFTCVIGHSSGEIAAAYAAKSISARDAILIAYYRGKSTSTPSTAPARLEKDRLFGMLAVGMSFDNAHAFCEAFGSHLCVAASNSPSSSTLSGDMEAIQEAERQLKAKGIFCRRLRVDKAYHSQYMTDFSAWYSNALKSCHLSPLDRPVGCGQQTTWISSVGSDRRTPNTEQLAGSYWVDNMVRPVRFREATEEALQHGAFDCVVEVGPHFALKGPFLDTFAQFNTTRSLRAESLPYKSLLQRGKNDALSFLEFLGFALTQFDPALVDLHGILDDGGREQLAESLSRIQDADTETLPPYPWDHSQKFYRESRITRQFHHKQEPPHELLGSRTRDDAEGHELRWRNMLRVDKIPWLAHHAFQGQPLLPASAYCIMALDAAKSLLAGREASVIELQDVQFHRGVPLEIEGTATEIMFSLFVNHHPAGSLTEDQDKDLISCSFTLYFCSESLSTSLQKCCTGRVHIVLGSPSANALPRRVPPSRQPEVTRVSTDAFYDMMANVGLQYSGPFKSIESMHRRHNFATATLERIHKEDTSRLPWSPATLDSCLQTCFASYSSPGDGSLWTVFLPITIQRISFNMACGALSNITSSLQGTQLSVDAQLVRVRQATPDSPANITGDISIYNDTGDMEICVEGLTVGSLAPSDADTDRELYLYTRYAPDPEFALIQDGAIFDDTNVASGICERVLKESVERIKAFYKSTPEWASIWPAETEDSLNQHIFCSPYSFILEQVRACIKGSSDDHKGSVLALDELFPLHSLIEEGRHSFRFRRHTARIIKQIAHKYPRMSIFSLTDSTMGMSTEILRGLGSAFASYTSVVLGELEKDFDATLSHAPKTVRSRVSRVAFAQTGDIKTQLDSFSERAGQPYDLAILSTSIFKQATSGEAVLERLRFLMRPGGFLILINMPVRMARDLDQQPVLTCKSIFTPPDWPDLLDQHGFINPATKNTDQHYPGGFSITVRRNASQPTMPGQILPSPVSVPVPVGFNAEDRLLILGGRSSTVSLLAAHIGNLLSKHFKNLPVVISGLDEVAEVSTEHLPFFNNIILLSDLDESSPILSSLDEYRLGALRKLISRPESTILWVTEGSRTGNAESTASFGFTRSIRAEMPGLVLQMLDFDILKVAGDHAIALKLAHFGEDATIVSFLPREHSVSRRLSGIMLWNPASHLWSDALEDTGRHTREIRHCHLEDLQQAWDDVQRLAASGHSFDLGADFVSVTGLLNLPGNISHSLKIVDWRVERLVGSKALSHGAFQNTVRENDEGQAIKLRADKTYVLIGITRDMGQSLSMLLIRQGAQHIVLASRTAVNSEPQWAKYARSIVGVHIQFEILDVTDLAAVKQFRARVEQRMPQIGGIVNGAMVLEDRVFAQMTAETFSRVMRPKTVGSRNLDTVFHDDEDQDDNKLDFFIMMSSFAAIGGHAGQCNYSAANMFMNGIAADRQRRGVAGFALNIGVVYGLGFLHREKEHLYTGLEREGYPPISERDLHHMFLEAIAHGRPKAYQSACNQPITELTAGLSRFNPKQAAEDALHWHKDPRFSHFTIEDNDSAGKSPIDGRTSSRTDRSNFKQLVDVINDDKSTAETISQHLVVALSDRLAALLHLSPATGSDGAGKSSKNCGSICKDSSMADLGVDSLVAVQVRTWLWRTTGRDVSVMKILIAPSIDIFCNEIAGKIAAERVKQTS</sequence>
<proteinExistence type="predicted"/>
<feature type="active site" description="Proton acceptor; for dehydratase activity" evidence="6">
    <location>
        <position position="1034"/>
    </location>
</feature>
<dbReference type="InterPro" id="IPR013968">
    <property type="entry name" value="PKS_KR"/>
</dbReference>
<dbReference type="Gene3D" id="3.10.129.110">
    <property type="entry name" value="Polyketide synthase dehydratase"/>
    <property type="match status" value="1"/>
</dbReference>
<dbReference type="SUPFAM" id="SSF53901">
    <property type="entry name" value="Thiolase-like"/>
    <property type="match status" value="1"/>
</dbReference>
<dbReference type="Gene3D" id="3.40.47.10">
    <property type="match status" value="1"/>
</dbReference>
<dbReference type="InterPro" id="IPR009081">
    <property type="entry name" value="PP-bd_ACP"/>
</dbReference>
<dbReference type="InterPro" id="IPR014043">
    <property type="entry name" value="Acyl_transferase_dom"/>
</dbReference>
<keyword evidence="1" id="KW-0596">Phosphopantetheine</keyword>
<protein>
    <submittedName>
        <fullName evidence="11">Type I Iterative PKS</fullName>
    </submittedName>
</protein>
<feature type="domain" description="PKS/mFAS DH" evidence="10">
    <location>
        <begin position="1001"/>
        <end position="1322"/>
    </location>
</feature>
<dbReference type="SUPFAM" id="SSF55048">
    <property type="entry name" value="Probable ACP-binding domain of malonyl-CoA ACP transacylase"/>
    <property type="match status" value="1"/>
</dbReference>
<dbReference type="PROSITE" id="PS52019">
    <property type="entry name" value="PKS_MFAS_DH"/>
    <property type="match status" value="1"/>
</dbReference>
<organism evidence="11 12">
    <name type="scientific">Sporothrix epigloea</name>
    <dbReference type="NCBI Taxonomy" id="1892477"/>
    <lineage>
        <taxon>Eukaryota</taxon>
        <taxon>Fungi</taxon>
        <taxon>Dikarya</taxon>
        <taxon>Ascomycota</taxon>
        <taxon>Pezizomycotina</taxon>
        <taxon>Sordariomycetes</taxon>
        <taxon>Sordariomycetidae</taxon>
        <taxon>Ophiostomatales</taxon>
        <taxon>Ophiostomataceae</taxon>
        <taxon>Sporothrix</taxon>
    </lineage>
</organism>